<reference evidence="2" key="1">
    <citation type="submission" date="2020-05" db="EMBL/GenBank/DDBJ databases">
        <authorList>
            <person name="Chiriac C."/>
            <person name="Salcher M."/>
            <person name="Ghai R."/>
            <person name="Kavagutti S V."/>
        </authorList>
    </citation>
    <scope>NUCLEOTIDE SEQUENCE</scope>
</reference>
<name>A0A6J6XQB8_9ZZZZ</name>
<keyword evidence="1" id="KW-0472">Membrane</keyword>
<keyword evidence="1" id="KW-0812">Transmembrane</keyword>
<gene>
    <name evidence="2" type="ORF">UFOPK3001_00724</name>
</gene>
<accession>A0A6J6XQB8</accession>
<dbReference type="InterPro" id="IPR025101">
    <property type="entry name" value="DUF4012"/>
</dbReference>
<organism evidence="2">
    <name type="scientific">freshwater metagenome</name>
    <dbReference type="NCBI Taxonomy" id="449393"/>
    <lineage>
        <taxon>unclassified sequences</taxon>
        <taxon>metagenomes</taxon>
        <taxon>ecological metagenomes</taxon>
    </lineage>
</organism>
<dbReference type="AlphaFoldDB" id="A0A6J6XQB8"/>
<protein>
    <submittedName>
        <fullName evidence="2">Unannotated protein</fullName>
    </submittedName>
</protein>
<evidence type="ECO:0000313" key="2">
    <source>
        <dbReference type="EMBL" id="CAB4797376.1"/>
    </source>
</evidence>
<keyword evidence="1" id="KW-1133">Transmembrane helix</keyword>
<feature type="transmembrane region" description="Helical" evidence="1">
    <location>
        <begin position="46"/>
        <end position="72"/>
    </location>
</feature>
<feature type="transmembrane region" description="Helical" evidence="1">
    <location>
        <begin position="79"/>
        <end position="97"/>
    </location>
</feature>
<feature type="transmembrane region" description="Helical" evidence="1">
    <location>
        <begin position="157"/>
        <end position="180"/>
    </location>
</feature>
<proteinExistence type="predicted"/>
<sequence>MLRRRNRLSSRQSQIVVGLAVLSGVLGALAGCHPTQTAGVDPVLTGLAAALVTWAGATSVWWVAGGAGAVIAVAQPASWQLWVALAVCIVMSGVGATRESAAVTRSLCAAAIAQLALRLDLRSPFGLSAALAAVTMGAIVLSGLRRRSAETRRTARIIGLGALAFSGLSLLLLVIAGLAARGNITKAVENATSGLRAMRAGNPEAASEDLAAGASALSGARSIVRSPLTWPAKLVPVLGQHVHSAERLVDAAQDTAQVVSRAIAGVDVKNVKVNAGVVDLTAIERLQLPLETTRDAVVALNLAVQSSRSGWLVDPLGSRLRSLSRETAKADLQARNAVEAARLAPALLGQGTKRVWLVLFTTPAEARGLGGFPGNWAEITTQNGRITITRSGTVISLINGGDNKDGRIVHAPKDYLDRYGKYGAGEDGAPMSRMFWNNITLSPDGPTVAEVAADLYLQSGGQQVDGVVVADPYALQAILTLTGPLTRAGTETTLTPTNIVPYLLIDQYRVYAGSTADRKDALQDVSNQAIQALLAKDLPSPVVIARAFGKPLASGHLMFWSLHPEDQAAIRALGISGTMPAPESDGFSYTLNNSGPNKLDTFASRSLTYEASVNERSGAVEATATITIKNTLTDPDTLPEDVSGNKRGAPKGSIRSLITAYSPLQVLSVEINGQRTAWSEETELGWRAYSGLITVPPGDEIVITIRLRGKVSVVGGYSWLTKPQPLSAPNNVRALVRFRHGKRSIRHSGPLEVTAHLTS</sequence>
<evidence type="ECO:0000256" key="1">
    <source>
        <dbReference type="SAM" id="Phobius"/>
    </source>
</evidence>
<dbReference type="PROSITE" id="PS51257">
    <property type="entry name" value="PROKAR_LIPOPROTEIN"/>
    <property type="match status" value="1"/>
</dbReference>
<dbReference type="EMBL" id="CAFAAJ010000034">
    <property type="protein sequence ID" value="CAB4797376.1"/>
    <property type="molecule type" value="Genomic_DNA"/>
</dbReference>
<dbReference type="Pfam" id="PF13196">
    <property type="entry name" value="DUF4012"/>
    <property type="match status" value="1"/>
</dbReference>
<feature type="transmembrane region" description="Helical" evidence="1">
    <location>
        <begin position="125"/>
        <end position="145"/>
    </location>
</feature>